<gene>
    <name evidence="1" type="ORF">BpHYR1_036198</name>
</gene>
<dbReference type="Proteomes" id="UP000276133">
    <property type="component" value="Unassembled WGS sequence"/>
</dbReference>
<dbReference type="EMBL" id="REGN01003213">
    <property type="protein sequence ID" value="RNA23816.1"/>
    <property type="molecule type" value="Genomic_DNA"/>
</dbReference>
<sequence length="75" mass="8384">MKKIFIVRKFGSIVIGDQLVIYYVTSTPCLKYVTNIGHLIFKAYVLGSIEGDFGNEISSEDAQGKIQLIQLMILT</sequence>
<reference evidence="1 2" key="1">
    <citation type="journal article" date="2018" name="Sci. Rep.">
        <title>Genomic signatures of local adaptation to the degree of environmental predictability in rotifers.</title>
        <authorList>
            <person name="Franch-Gras L."/>
            <person name="Hahn C."/>
            <person name="Garcia-Roger E.M."/>
            <person name="Carmona M.J."/>
            <person name="Serra M."/>
            <person name="Gomez A."/>
        </authorList>
    </citation>
    <scope>NUCLEOTIDE SEQUENCE [LARGE SCALE GENOMIC DNA]</scope>
    <source>
        <strain evidence="1">HYR1</strain>
    </source>
</reference>
<accession>A0A3M7RJT0</accession>
<evidence type="ECO:0000313" key="2">
    <source>
        <dbReference type="Proteomes" id="UP000276133"/>
    </source>
</evidence>
<dbReference type="AlphaFoldDB" id="A0A3M7RJT0"/>
<proteinExistence type="predicted"/>
<name>A0A3M7RJT0_BRAPC</name>
<comment type="caution">
    <text evidence="1">The sequence shown here is derived from an EMBL/GenBank/DDBJ whole genome shotgun (WGS) entry which is preliminary data.</text>
</comment>
<organism evidence="1 2">
    <name type="scientific">Brachionus plicatilis</name>
    <name type="common">Marine rotifer</name>
    <name type="synonym">Brachionus muelleri</name>
    <dbReference type="NCBI Taxonomy" id="10195"/>
    <lineage>
        <taxon>Eukaryota</taxon>
        <taxon>Metazoa</taxon>
        <taxon>Spiralia</taxon>
        <taxon>Gnathifera</taxon>
        <taxon>Rotifera</taxon>
        <taxon>Eurotatoria</taxon>
        <taxon>Monogononta</taxon>
        <taxon>Pseudotrocha</taxon>
        <taxon>Ploima</taxon>
        <taxon>Brachionidae</taxon>
        <taxon>Brachionus</taxon>
    </lineage>
</organism>
<protein>
    <submittedName>
        <fullName evidence="1">Uncharacterized protein</fullName>
    </submittedName>
</protein>
<keyword evidence="2" id="KW-1185">Reference proteome</keyword>
<evidence type="ECO:0000313" key="1">
    <source>
        <dbReference type="EMBL" id="RNA23816.1"/>
    </source>
</evidence>